<evidence type="ECO:0000256" key="1">
    <source>
        <dbReference type="SAM" id="Phobius"/>
    </source>
</evidence>
<keyword evidence="1" id="KW-0812">Transmembrane</keyword>
<dbReference type="Proteomes" id="UP000800035">
    <property type="component" value="Unassembled WGS sequence"/>
</dbReference>
<proteinExistence type="predicted"/>
<organism evidence="2 3">
    <name type="scientific">Byssothecium circinans</name>
    <dbReference type="NCBI Taxonomy" id="147558"/>
    <lineage>
        <taxon>Eukaryota</taxon>
        <taxon>Fungi</taxon>
        <taxon>Dikarya</taxon>
        <taxon>Ascomycota</taxon>
        <taxon>Pezizomycotina</taxon>
        <taxon>Dothideomycetes</taxon>
        <taxon>Pleosporomycetidae</taxon>
        <taxon>Pleosporales</taxon>
        <taxon>Massarineae</taxon>
        <taxon>Massarinaceae</taxon>
        <taxon>Byssothecium</taxon>
    </lineage>
</organism>
<reference evidence="2" key="1">
    <citation type="journal article" date="2020" name="Stud. Mycol.">
        <title>101 Dothideomycetes genomes: a test case for predicting lifestyles and emergence of pathogens.</title>
        <authorList>
            <person name="Haridas S."/>
            <person name="Albert R."/>
            <person name="Binder M."/>
            <person name="Bloem J."/>
            <person name="Labutti K."/>
            <person name="Salamov A."/>
            <person name="Andreopoulos B."/>
            <person name="Baker S."/>
            <person name="Barry K."/>
            <person name="Bills G."/>
            <person name="Bluhm B."/>
            <person name="Cannon C."/>
            <person name="Castanera R."/>
            <person name="Culley D."/>
            <person name="Daum C."/>
            <person name="Ezra D."/>
            <person name="Gonzalez J."/>
            <person name="Henrissat B."/>
            <person name="Kuo A."/>
            <person name="Liang C."/>
            <person name="Lipzen A."/>
            <person name="Lutzoni F."/>
            <person name="Magnuson J."/>
            <person name="Mondo S."/>
            <person name="Nolan M."/>
            <person name="Ohm R."/>
            <person name="Pangilinan J."/>
            <person name="Park H.-J."/>
            <person name="Ramirez L."/>
            <person name="Alfaro M."/>
            <person name="Sun H."/>
            <person name="Tritt A."/>
            <person name="Yoshinaga Y."/>
            <person name="Zwiers L.-H."/>
            <person name="Turgeon B."/>
            <person name="Goodwin S."/>
            <person name="Spatafora J."/>
            <person name="Crous P."/>
            <person name="Grigoriev I."/>
        </authorList>
    </citation>
    <scope>NUCLEOTIDE SEQUENCE</scope>
    <source>
        <strain evidence="2">CBS 675.92</strain>
    </source>
</reference>
<sequence length="147" mass="17338">MVDDIWNLEKFRRKFVQAFNPCLWYILLCTQMHAVATRPVYVQKMQEIKRQRMLPRAIRAAFCSEQEIYMWKRKYISIREIVTLPGRSIIPVSDGYLGKRAPSRYPPYTVPLPYPPNFVPVSPRPLWSRDVDTNLSVSTQTLFALRC</sequence>
<gene>
    <name evidence="2" type="ORF">CC80DRAFT_296285</name>
</gene>
<dbReference type="AlphaFoldDB" id="A0A6A5T7D8"/>
<evidence type="ECO:0000313" key="3">
    <source>
        <dbReference type="Proteomes" id="UP000800035"/>
    </source>
</evidence>
<evidence type="ECO:0000313" key="2">
    <source>
        <dbReference type="EMBL" id="KAF1948855.1"/>
    </source>
</evidence>
<keyword evidence="3" id="KW-1185">Reference proteome</keyword>
<feature type="transmembrane region" description="Helical" evidence="1">
    <location>
        <begin position="23"/>
        <end position="42"/>
    </location>
</feature>
<accession>A0A6A5T7D8</accession>
<keyword evidence="1" id="KW-0472">Membrane</keyword>
<dbReference type="EMBL" id="ML977047">
    <property type="protein sequence ID" value="KAF1948855.1"/>
    <property type="molecule type" value="Genomic_DNA"/>
</dbReference>
<protein>
    <submittedName>
        <fullName evidence="2">Uncharacterized protein</fullName>
    </submittedName>
</protein>
<keyword evidence="1" id="KW-1133">Transmembrane helix</keyword>
<name>A0A6A5T7D8_9PLEO</name>